<dbReference type="EMBL" id="CM043033">
    <property type="protein sequence ID" value="KAI4582607.1"/>
    <property type="molecule type" value="Genomic_DNA"/>
</dbReference>
<reference evidence="1" key="1">
    <citation type="submission" date="2022-03" db="EMBL/GenBank/DDBJ databases">
        <title>Genomic analyses of argali, domestic sheep and their hybrids provide insights into chromosomal evolution, heterosis and genetic basis of agronomic traits.</title>
        <authorList>
            <person name="Li M."/>
        </authorList>
    </citation>
    <scope>NUCLEOTIDE SEQUENCE</scope>
    <source>
        <strain evidence="1">F1 hybrid</strain>
    </source>
</reference>
<sequence>MDSQTREMEEEQSGGGYSQGGCALPDSAATAASSILSLCEMTPVRRVGLFCVFSFLAALALTAKALSNGVLKKGEPLFEFGGDGGRERKLSDAVWPCAEGPASEVVMNGDAGLA</sequence>
<gene>
    <name evidence="1" type="ORF">MJG53_009158</name>
</gene>
<accession>A0ACB9UYT3</accession>
<name>A0ACB9UYT3_9CETA</name>
<organism evidence="1 2">
    <name type="scientific">Ovis ammon polii x Ovis aries</name>
    <dbReference type="NCBI Taxonomy" id="2918886"/>
    <lineage>
        <taxon>Eukaryota</taxon>
        <taxon>Metazoa</taxon>
        <taxon>Chordata</taxon>
        <taxon>Craniata</taxon>
        <taxon>Vertebrata</taxon>
        <taxon>Euteleostomi</taxon>
        <taxon>Mammalia</taxon>
        <taxon>Eutheria</taxon>
        <taxon>Laurasiatheria</taxon>
        <taxon>Artiodactyla</taxon>
        <taxon>Ruminantia</taxon>
        <taxon>Pecora</taxon>
        <taxon>Bovidae</taxon>
        <taxon>Caprinae</taxon>
        <taxon>Ovis</taxon>
    </lineage>
</organism>
<comment type="caution">
    <text evidence="1">The sequence shown here is derived from an EMBL/GenBank/DDBJ whole genome shotgun (WGS) entry which is preliminary data.</text>
</comment>
<dbReference type="Proteomes" id="UP001057279">
    <property type="component" value="Linkage Group LG08"/>
</dbReference>
<evidence type="ECO:0000313" key="2">
    <source>
        <dbReference type="Proteomes" id="UP001057279"/>
    </source>
</evidence>
<evidence type="ECO:0000313" key="1">
    <source>
        <dbReference type="EMBL" id="KAI4582607.1"/>
    </source>
</evidence>
<proteinExistence type="predicted"/>
<keyword evidence="2" id="KW-1185">Reference proteome</keyword>
<protein>
    <submittedName>
        <fullName evidence="1">Uncharacterized protein</fullName>
    </submittedName>
</protein>